<feature type="transmembrane region" description="Helical" evidence="1">
    <location>
        <begin position="7"/>
        <end position="27"/>
    </location>
</feature>
<evidence type="ECO:0000313" key="3">
    <source>
        <dbReference type="Proteomes" id="UP000320455"/>
    </source>
</evidence>
<name>A0ABD7SAB0_XANVA</name>
<protein>
    <submittedName>
        <fullName evidence="2">Uncharacterized protein</fullName>
    </submittedName>
</protein>
<evidence type="ECO:0000313" key="2">
    <source>
        <dbReference type="EMBL" id="TWQ50753.1"/>
    </source>
</evidence>
<dbReference type="AlphaFoldDB" id="A0ABD7SAB0"/>
<organism evidence="2 3">
    <name type="scientific">Xanthomonas vasicola</name>
    <dbReference type="NCBI Taxonomy" id="56459"/>
    <lineage>
        <taxon>Bacteria</taxon>
        <taxon>Pseudomonadati</taxon>
        <taxon>Pseudomonadota</taxon>
        <taxon>Gammaproteobacteria</taxon>
        <taxon>Lysobacterales</taxon>
        <taxon>Lysobacteraceae</taxon>
        <taxon>Xanthomonas</taxon>
    </lineage>
</organism>
<sequence length="133" mass="15374">MKAIHKKILACTIAIVSFVLFAISFIVHEEWPFPLIGWLTGTFFYALGLMSIYNYILGSHKGHVVYFRMLVVYLLLSIIFLIRSYGFFLGLGYWVTGAIIVFTLWLIVRPYQSKIKAEKSAGIRRDYFSGDQY</sequence>
<keyword evidence="1" id="KW-0472">Membrane</keyword>
<keyword evidence="1" id="KW-0812">Transmembrane</keyword>
<keyword evidence="3" id="KW-1185">Reference proteome</keyword>
<feature type="transmembrane region" description="Helical" evidence="1">
    <location>
        <begin position="91"/>
        <end position="108"/>
    </location>
</feature>
<feature type="transmembrane region" description="Helical" evidence="1">
    <location>
        <begin position="33"/>
        <end position="53"/>
    </location>
</feature>
<gene>
    <name evidence="2" type="ORF">FQK01_17285</name>
</gene>
<proteinExistence type="predicted"/>
<feature type="transmembrane region" description="Helical" evidence="1">
    <location>
        <begin position="65"/>
        <end position="85"/>
    </location>
</feature>
<evidence type="ECO:0000256" key="1">
    <source>
        <dbReference type="SAM" id="Phobius"/>
    </source>
</evidence>
<reference evidence="3" key="1">
    <citation type="journal article" date="2020" name="Phytopathology">
        <title>Genomic acquisitions in emerging populations of Xanthomonas vasicola pv. vasculorum infecting corn in the U.S. and Argentina.</title>
        <authorList>
            <person name="Perez-Quintero A.L."/>
        </authorList>
    </citation>
    <scope>NUCLEOTIDE SEQUENCE [LARGE SCALE GENOMIC DNA]</scope>
    <source>
        <strain evidence="3">Xvh-L</strain>
    </source>
</reference>
<comment type="caution">
    <text evidence="2">The sequence shown here is derived from an EMBL/GenBank/DDBJ whole genome shotgun (WGS) entry which is preliminary data.</text>
</comment>
<accession>A0ABD7SAB0</accession>
<dbReference type="RefSeq" id="WP_126922605.1">
    <property type="nucleotide sequence ID" value="NZ_CP034649.1"/>
</dbReference>
<dbReference type="EMBL" id="VOCK01000034">
    <property type="protein sequence ID" value="TWQ50753.1"/>
    <property type="molecule type" value="Genomic_DNA"/>
</dbReference>
<dbReference type="Proteomes" id="UP000320455">
    <property type="component" value="Unassembled WGS sequence"/>
</dbReference>
<keyword evidence="1" id="KW-1133">Transmembrane helix</keyword>